<comment type="cofactor">
    <cofactor evidence="3">
        <name>Ca(2+)</name>
        <dbReference type="ChEBI" id="CHEBI:29108"/>
    </cofactor>
</comment>
<reference evidence="6" key="1">
    <citation type="submission" date="2015-02" db="EMBL/GenBank/DDBJ databases">
        <authorList>
            <person name="Chooi Y.-H."/>
        </authorList>
    </citation>
    <scope>NUCLEOTIDE SEQUENCE [LARGE SCALE GENOMIC DNA]</scope>
    <source>
        <strain evidence="6">LAMA 915</strain>
    </source>
</reference>
<evidence type="ECO:0000313" key="7">
    <source>
        <dbReference type="Proteomes" id="UP000037446"/>
    </source>
</evidence>
<organism evidence="6 7">
    <name type="scientific">Qipengyuania citrea LAMA 915</name>
    <dbReference type="NCBI Taxonomy" id="1306953"/>
    <lineage>
        <taxon>Bacteria</taxon>
        <taxon>Pseudomonadati</taxon>
        <taxon>Pseudomonadota</taxon>
        <taxon>Alphaproteobacteria</taxon>
        <taxon>Sphingomonadales</taxon>
        <taxon>Erythrobacteraceae</taxon>
        <taxon>Qipengyuania</taxon>
    </lineage>
</organism>
<evidence type="ECO:0000256" key="3">
    <source>
        <dbReference type="PIRSR" id="PIRSR603469-3"/>
    </source>
</evidence>
<dbReference type="GO" id="GO:0046872">
    <property type="term" value="F:metal ion binding"/>
    <property type="evidence" value="ECO:0007669"/>
    <property type="project" value="UniProtKB-KW"/>
</dbReference>
<dbReference type="Gene3D" id="2.115.10.20">
    <property type="entry name" value="Glycosyl hydrolase domain, family 43"/>
    <property type="match status" value="1"/>
</dbReference>
<dbReference type="CDD" id="cd08997">
    <property type="entry name" value="GH68"/>
    <property type="match status" value="1"/>
</dbReference>
<dbReference type="EC" id="2.4.1.10" evidence="6"/>
<dbReference type="EMBL" id="JYNE01000022">
    <property type="protein sequence ID" value="KNH02552.1"/>
    <property type="molecule type" value="Genomic_DNA"/>
</dbReference>
<gene>
    <name evidence="6" type="ORF">J121_333</name>
</gene>
<feature type="site" description="Transition state stabilizer" evidence="4">
    <location>
        <position position="187"/>
    </location>
</feature>
<evidence type="ECO:0000313" key="6">
    <source>
        <dbReference type="EMBL" id="KNH02552.1"/>
    </source>
</evidence>
<dbReference type="AlphaFoldDB" id="A0A0L1KFD1"/>
<dbReference type="InterPro" id="IPR023296">
    <property type="entry name" value="Glyco_hydro_beta-prop_sf"/>
</dbReference>
<dbReference type="Proteomes" id="UP000037446">
    <property type="component" value="Unassembled WGS sequence"/>
</dbReference>
<dbReference type="SUPFAM" id="SSF75005">
    <property type="entry name" value="Arabinanase/levansucrase/invertase"/>
    <property type="match status" value="1"/>
</dbReference>
<comment type="caution">
    <text evidence="6">The sequence shown here is derived from an EMBL/GenBank/DDBJ whole genome shotgun (WGS) entry which is preliminary data.</text>
</comment>
<dbReference type="STRING" id="1306953.J121_333"/>
<keyword evidence="3" id="KW-0479">Metal-binding</keyword>
<comment type="similarity">
    <text evidence="1 5">Belongs to the glycosyl hydrolase 68 family.</text>
</comment>
<evidence type="ECO:0000256" key="5">
    <source>
        <dbReference type="RuleBase" id="RU361220"/>
    </source>
</evidence>
<keyword evidence="6" id="KW-0328">Glycosyltransferase</keyword>
<protein>
    <submittedName>
        <fullName evidence="6">Levansucrase</fullName>
        <ecNumber evidence="6">2.4.1.10</ecNumber>
    </submittedName>
</protein>
<evidence type="ECO:0000256" key="4">
    <source>
        <dbReference type="PIRSR" id="PIRSR603469-4"/>
    </source>
</evidence>
<dbReference type="InterPro" id="IPR003469">
    <property type="entry name" value="Glyco_hydro_68"/>
</dbReference>
<keyword evidence="3" id="KW-0106">Calcium</keyword>
<dbReference type="PATRIC" id="fig|1306953.7.peg.337"/>
<feature type="binding site" evidence="3">
    <location>
        <position position="215"/>
    </location>
    <ligand>
        <name>Ca(2+)</name>
        <dbReference type="ChEBI" id="CHEBI:29108"/>
        <label>1</label>
    </ligand>
</feature>
<feature type="binding site" evidence="2">
    <location>
        <begin position="243"/>
        <end position="245"/>
    </location>
    <ligand>
        <name>substrate</name>
    </ligand>
</feature>
<proteinExistence type="inferred from homology"/>
<dbReference type="RefSeq" id="WP_083437302.1">
    <property type="nucleotide sequence ID" value="NZ_JYNE01000022.1"/>
</dbReference>
<evidence type="ECO:0000256" key="2">
    <source>
        <dbReference type="PIRSR" id="PIRSR603469-2"/>
    </source>
</evidence>
<dbReference type="Pfam" id="PF02435">
    <property type="entry name" value="Glyco_hydro_68"/>
    <property type="match status" value="2"/>
</dbReference>
<evidence type="ECO:0000256" key="1">
    <source>
        <dbReference type="ARBA" id="ARBA00006775"/>
    </source>
</evidence>
<keyword evidence="6" id="KW-0808">Transferase</keyword>
<sequence length="371" mass="41826">MTSVWTREDASRIDPRPENRISEITRPRRSDLDRNRVYWDMWPIQDHDGWIADCRGRELWMALTAPDRGDPSLRHFEAKIRLLERKQDGWTDLGDVLPDRAVPYEREWAGSAVTDGTTVSLYFTAAGTAEKPGGYQQALYETHARMREDGLPVDWSVPAPSVPVITDDYQPADAHEGEAGKIKAFRDPAYFRDPADGREYLVFTASLANAQSEFNGAVGIARKDGAQWNLLPPLVHADGVNNELERAHVVFHDGRYHLFWVTQSSTFAPGLRHAPNGMYGMVADSLFGPYRPLNHSGLVLANPSDEPMQSYSWFASRELIVSSFVDFWGMDGRELPRDHSQVADRFGGVPAPLLQLTIKQDRCELLQTMDA</sequence>
<dbReference type="GO" id="GO:0050053">
    <property type="term" value="F:levansucrase activity"/>
    <property type="evidence" value="ECO:0007669"/>
    <property type="project" value="UniProtKB-EC"/>
</dbReference>
<name>A0A0L1KFD1_9SPHN</name>
<dbReference type="GO" id="GO:0009758">
    <property type="term" value="P:carbohydrate utilization"/>
    <property type="evidence" value="ECO:0007669"/>
    <property type="project" value="InterPro"/>
</dbReference>
<accession>A0A0L1KFD1</accession>